<evidence type="ECO:0000313" key="2">
    <source>
        <dbReference type="EMBL" id="ECU0321748.1"/>
    </source>
</evidence>
<organism evidence="1">
    <name type="scientific">Salmonella enterica subsp. enterica serovar Kentucky</name>
    <dbReference type="NCBI Taxonomy" id="192955"/>
    <lineage>
        <taxon>Bacteria</taxon>
        <taxon>Pseudomonadati</taxon>
        <taxon>Pseudomonadota</taxon>
        <taxon>Gammaproteobacteria</taxon>
        <taxon>Enterobacterales</taxon>
        <taxon>Enterobacteriaceae</taxon>
        <taxon>Salmonella</taxon>
    </lineage>
</organism>
<name>A0A5Y0DGI2_SALET</name>
<reference evidence="1" key="2">
    <citation type="submission" date="2019-02" db="EMBL/GenBank/DDBJ databases">
        <authorList>
            <consortium name="GenomeTrakr network: Whole genome sequencing for foodborne pathogen traceback"/>
        </authorList>
    </citation>
    <scope>NUCLEOTIDE SEQUENCE</scope>
    <source>
        <strain evidence="1">FSIS21923565</strain>
    </source>
</reference>
<sequence length="199" mass="23356">MTLSIKNIKRIITAWKPSTFETYKKTFEKYGGSVNMHPDVVSYFMIHHDWKFDFFHYEKDGDIKGSYFLCNGKQIGIMARRSYPLSSDEVLIPFSPHARCFFPDKTNKLSIINKQNIINATWKIARKKQNCIIKESFSPKFEKTRRNEIQRFIRNGGEIKCISQLSDKEISSSYISLFHSRFGGTLPCYEYDNLLMFIS</sequence>
<dbReference type="Pfam" id="PF07395">
    <property type="entry name" value="Mig-14"/>
    <property type="match status" value="1"/>
</dbReference>
<reference evidence="2" key="1">
    <citation type="submission" date="2018-07" db="EMBL/GenBank/DDBJ databases">
        <authorList>
            <consortium name="NARMS: The National Antimicrobial Resistance Monitoring System"/>
        </authorList>
    </citation>
    <scope>NUCLEOTIDE SEQUENCE</scope>
    <source>
        <strain evidence="2">FSIS11808073</strain>
        <strain evidence="3">FSIS1505221</strain>
    </source>
</reference>
<dbReference type="EMBL" id="AAKOQU010000072">
    <property type="protein sequence ID" value="ECU0321748.1"/>
    <property type="molecule type" value="Genomic_DNA"/>
</dbReference>
<dbReference type="InterPro" id="IPR009977">
    <property type="entry name" value="Mig-14"/>
</dbReference>
<comment type="caution">
    <text evidence="1">The sequence shown here is derived from an EMBL/GenBank/DDBJ whole genome shotgun (WGS) entry which is preliminary data.</text>
</comment>
<dbReference type="EMBL" id="AALKSI010000043">
    <property type="protein sequence ID" value="EDA6269939.1"/>
    <property type="molecule type" value="Genomic_DNA"/>
</dbReference>
<evidence type="ECO:0000313" key="3">
    <source>
        <dbReference type="EMBL" id="EDA6269939.1"/>
    </source>
</evidence>
<protein>
    <submittedName>
        <fullName evidence="1">Antimicrobial resistance protein Mig-14</fullName>
    </submittedName>
</protein>
<proteinExistence type="predicted"/>
<gene>
    <name evidence="3" type="ORF">AYO62_23685</name>
    <name evidence="2" type="ORF">C6752_25655</name>
    <name evidence="1" type="ORF">EZK82_25205</name>
</gene>
<accession>A0A5Y0DGI2</accession>
<dbReference type="AlphaFoldDB" id="A0A5Y0DGI2"/>
<evidence type="ECO:0000313" key="1">
    <source>
        <dbReference type="EMBL" id="ECB5818153.1"/>
    </source>
</evidence>
<dbReference type="EMBL" id="AAHYAO010000106">
    <property type="protein sequence ID" value="ECB5818153.1"/>
    <property type="molecule type" value="Genomic_DNA"/>
</dbReference>
<feature type="non-terminal residue" evidence="1">
    <location>
        <position position="199"/>
    </location>
</feature>